<evidence type="ECO:0008006" key="5">
    <source>
        <dbReference type="Google" id="ProtNLM"/>
    </source>
</evidence>
<feature type="region of interest" description="Disordered" evidence="1">
    <location>
        <begin position="25"/>
        <end position="47"/>
    </location>
</feature>
<dbReference type="Proteomes" id="UP000450676">
    <property type="component" value="Unassembled WGS sequence"/>
</dbReference>
<gene>
    <name evidence="3" type="ORF">GTP77_08335</name>
</gene>
<evidence type="ECO:0000256" key="1">
    <source>
        <dbReference type="SAM" id="MobiDB-lite"/>
    </source>
</evidence>
<evidence type="ECO:0000313" key="3">
    <source>
        <dbReference type="EMBL" id="MYN07347.1"/>
    </source>
</evidence>
<protein>
    <recommendedName>
        <fullName evidence="5">TonB C-terminal domain-containing protein</fullName>
    </recommendedName>
</protein>
<feature type="signal peptide" evidence="2">
    <location>
        <begin position="1"/>
        <end position="29"/>
    </location>
</feature>
<keyword evidence="4" id="KW-1185">Reference proteome</keyword>
<accession>A0A7X4KLP4</accession>
<dbReference type="EMBL" id="WWCU01000006">
    <property type="protein sequence ID" value="MYN07347.1"/>
    <property type="molecule type" value="Genomic_DNA"/>
</dbReference>
<organism evidence="3 4">
    <name type="scientific">Pseudoduganella aquatica</name>
    <dbReference type="NCBI Taxonomy" id="2660641"/>
    <lineage>
        <taxon>Bacteria</taxon>
        <taxon>Pseudomonadati</taxon>
        <taxon>Pseudomonadota</taxon>
        <taxon>Betaproteobacteria</taxon>
        <taxon>Burkholderiales</taxon>
        <taxon>Oxalobacteraceae</taxon>
        <taxon>Telluria group</taxon>
        <taxon>Pseudoduganella</taxon>
    </lineage>
</organism>
<comment type="caution">
    <text evidence="3">The sequence shown here is derived from an EMBL/GenBank/DDBJ whole genome shotgun (WGS) entry which is preliminary data.</text>
</comment>
<proteinExistence type="predicted"/>
<dbReference type="RefSeq" id="WP_161071701.1">
    <property type="nucleotide sequence ID" value="NZ_CP086370.1"/>
</dbReference>
<dbReference type="PROSITE" id="PS51257">
    <property type="entry name" value="PROKAR_LIPOPROTEIN"/>
    <property type="match status" value="1"/>
</dbReference>
<sequence length="139" mass="15172">MRNTFLKLSALCAALLLAACQTSPTGSSAAQDEAPSPKNPEFTTEMAKFNAQFPNPKVSKYEEESIAFNNAQKLDERGNCHGKSKYPVTIMLLLDANGKVISTVTDVENGKAACFRQSYAAVQFPKPPIAPYRKAMLLR</sequence>
<dbReference type="AlphaFoldDB" id="A0A7X4KLP4"/>
<reference evidence="3 4" key="1">
    <citation type="submission" date="2019-12" db="EMBL/GenBank/DDBJ databases">
        <title>Novel species isolated from a subtropical stream in China.</title>
        <authorList>
            <person name="Lu H."/>
        </authorList>
    </citation>
    <scope>NUCLEOTIDE SEQUENCE [LARGE SCALE GENOMIC DNA]</scope>
    <source>
        <strain evidence="3 4">FT127W</strain>
    </source>
</reference>
<name>A0A7X4KLP4_9BURK</name>
<evidence type="ECO:0000256" key="2">
    <source>
        <dbReference type="SAM" id="SignalP"/>
    </source>
</evidence>
<keyword evidence="2" id="KW-0732">Signal</keyword>
<feature type="chain" id="PRO_5030950696" description="TonB C-terminal domain-containing protein" evidence="2">
    <location>
        <begin position="30"/>
        <end position="139"/>
    </location>
</feature>
<evidence type="ECO:0000313" key="4">
    <source>
        <dbReference type="Proteomes" id="UP000450676"/>
    </source>
</evidence>